<evidence type="ECO:0000256" key="1">
    <source>
        <dbReference type="SAM" id="Coils"/>
    </source>
</evidence>
<protein>
    <submittedName>
        <fullName evidence="3">Mcf</fullName>
    </submittedName>
</protein>
<organism evidence="3 4">
    <name type="scientific">Candidatus Regiella insecticola 5.15</name>
    <dbReference type="NCBI Taxonomy" id="1005043"/>
    <lineage>
        <taxon>Bacteria</taxon>
        <taxon>Pseudomonadati</taxon>
        <taxon>Pseudomonadota</taxon>
        <taxon>Gammaproteobacteria</taxon>
        <taxon>Enterobacterales</taxon>
        <taxon>Enterobacteriaceae</taxon>
        <taxon>aphid secondary symbionts</taxon>
        <taxon>Candidatus Regiella</taxon>
    </lineage>
</organism>
<dbReference type="Gene3D" id="3.40.50.11550">
    <property type="match status" value="1"/>
</dbReference>
<gene>
    <name evidence="3" type="ORF">Rin_00016680</name>
</gene>
<dbReference type="OrthoDB" id="6461103at2"/>
<evidence type="ECO:0000313" key="3">
    <source>
        <dbReference type="EMBL" id="EGY28395.1"/>
    </source>
</evidence>
<feature type="domain" description="Dermonecrotic toxin-like C2" evidence="2">
    <location>
        <begin position="87"/>
        <end position="351"/>
    </location>
</feature>
<reference evidence="3 4" key="1">
    <citation type="journal article" date="2012" name="Genome Res.">
        <title>Genomic basis of endosymbiont-conferred protection against an insect parasitoid.</title>
        <authorList>
            <person name="Hansen A.K."/>
            <person name="Vorburger C."/>
            <person name="Moran N.A."/>
        </authorList>
    </citation>
    <scope>NUCLEOTIDE SEQUENCE [LARGE SCALE GENOMIC DNA]</scope>
    <source>
        <strain evidence="4">R5.15</strain>
    </source>
</reference>
<evidence type="ECO:0000259" key="2">
    <source>
        <dbReference type="Pfam" id="PF20899"/>
    </source>
</evidence>
<sequence length="713" mass="80467">TVSATLPFEATFHIPLGDRFDEVKAALLLAQAKGVMTLAQLDDSTKSLHLGYRYQELNQLAAGHPQASLVVAQLKEVVNAARGGDLVQSVEEVMLDKFADKQFLRQWQGARLTQVERIYHSSRAVDFDTWDRQYSAQAGDTLNQQLSALPSNDVSGQLTLLLENRQGLLISETHGSDLNGQRLVIEQMKVLKDQGVMTIGLEHLRRELAQPLIDDYLRTGIMSGDLRAMLNSRPEKLTIEGAERPALMYLFEQARENGMKIVALDDSSTVRPASAHGLIYRVGTANNVAVDALRALPAGEKFVAICGQAHLQSHQGTDRFLPGITQRLGLPALQVNAANQLTVMADDLSQRTLFMLLDRISEGRQQQAQQDPRSPWYVMTPAESLTWKEQVQQRLEEFRQTTLNVLAAEHLQMSYNPRTLDERVADLKYALTQLKEETEQKGFTEAREGYRQQLENTLRIYQQQQESRGTYEQHWATIRTDLQAGGIRENSTIKLAGLDEKIAEYEKRVAGLDFCQPKTEHAIRQLKRDMELFEKMQQELNKEAESLLSDFWKSNDYEGKTVGLIIDNSQQKENVAFLQRQASKSQKALLIRYQQRLSSALAVLPEVTTTTESPLRQLLTQVEQVISGFEAVEQQDRILQGLSQQLDATPQDAPLALEEQYYQAKQKKNALVQKLASSSDVFSLMRQAEDKLRAQYRQSSVIVNVVVAQDVKY</sequence>
<keyword evidence="4" id="KW-1185">Reference proteome</keyword>
<comment type="caution">
    <text evidence="3">The sequence shown here is derived from an EMBL/GenBank/DDBJ whole genome shotgun (WGS) entry which is preliminary data.</text>
</comment>
<dbReference type="EMBL" id="AGCA01000396">
    <property type="protein sequence ID" value="EGY28395.1"/>
    <property type="molecule type" value="Genomic_DNA"/>
</dbReference>
<dbReference type="Proteomes" id="UP000004116">
    <property type="component" value="Unassembled WGS sequence"/>
</dbReference>
<dbReference type="AlphaFoldDB" id="G2H0T5"/>
<accession>G2H0T5</accession>
<dbReference type="SUPFAM" id="SSF158842">
    <property type="entry name" value="PMT central region-like"/>
    <property type="match status" value="1"/>
</dbReference>
<evidence type="ECO:0000313" key="4">
    <source>
        <dbReference type="Proteomes" id="UP000004116"/>
    </source>
</evidence>
<dbReference type="InterPro" id="IPR048461">
    <property type="entry name" value="ToxA-like_C2"/>
</dbReference>
<name>G2H0T5_9ENTR</name>
<dbReference type="CDD" id="cd14729">
    <property type="entry name" value="RtxA-like"/>
    <property type="match status" value="1"/>
</dbReference>
<feature type="coiled-coil region" evidence="1">
    <location>
        <begin position="488"/>
        <end position="550"/>
    </location>
</feature>
<dbReference type="Pfam" id="PF20899">
    <property type="entry name" value="PMT_C2"/>
    <property type="match status" value="1"/>
</dbReference>
<dbReference type="RefSeq" id="WP_006707317.1">
    <property type="nucleotide sequence ID" value="NZ_AGCA01000396.1"/>
</dbReference>
<feature type="non-terminal residue" evidence="3">
    <location>
        <position position="1"/>
    </location>
</feature>
<proteinExistence type="predicted"/>
<dbReference type="SUPFAM" id="SSF159501">
    <property type="entry name" value="EreA/ChaN-like"/>
    <property type="match status" value="1"/>
</dbReference>
<keyword evidence="1" id="KW-0175">Coiled coil</keyword>